<dbReference type="Proteomes" id="UP000247702">
    <property type="component" value="Unassembled WGS sequence"/>
</dbReference>
<dbReference type="EMBL" id="BEXD01004126">
    <property type="protein sequence ID" value="GBC07181.1"/>
    <property type="molecule type" value="Genomic_DNA"/>
</dbReference>
<dbReference type="PANTHER" id="PTHR37987">
    <property type="entry name" value="CHROMOSOME 9, WHOLE GENOME SHOTGUN SEQUENCE"/>
    <property type="match status" value="1"/>
</dbReference>
<evidence type="ECO:0000313" key="5">
    <source>
        <dbReference type="Proteomes" id="UP000247702"/>
    </source>
</evidence>
<sequence length="186" mass="21302">MSNLIPISELNELSYEEFISKINILFEPSLSLANALYSSRPFASYISLISSATDFIQNPELPFSTKLEIINAHPRLGENKKNLSTLSLREQGYMESSTKYNSSQNESDTVNEDEIVNTILQELNHKYEEKFGFRFVIFVNGRSRKEIIPILQDKLANGNQDDELKRGLLDMMNIANDRLRLLNSFS</sequence>
<evidence type="ECO:0000313" key="3">
    <source>
        <dbReference type="EMBL" id="GBC07181.1"/>
    </source>
</evidence>
<feature type="domain" description="Oxo-4-hydroxy-4-carboxy-5-ureidoimidazoline decarboxylase" evidence="2">
    <location>
        <begin position="11"/>
        <end position="180"/>
    </location>
</feature>
<reference evidence="3 5" key="1">
    <citation type="submission" date="2017-11" db="EMBL/GenBank/DDBJ databases">
        <title>The genome of Rhizophagus clarus HR1 reveals common genetic basis of auxotrophy among arbuscular mycorrhizal fungi.</title>
        <authorList>
            <person name="Kobayashi Y."/>
        </authorList>
    </citation>
    <scope>NUCLEOTIDE SEQUENCE [LARGE SCALE GENOMIC DNA]</scope>
    <source>
        <strain evidence="3 5">HR1</strain>
    </source>
</reference>
<dbReference type="EMBL" id="BLAL01000162">
    <property type="protein sequence ID" value="GES86698.1"/>
    <property type="molecule type" value="Genomic_DNA"/>
</dbReference>
<protein>
    <submittedName>
        <fullName evidence="4">Oxo-4-hydroxy-4-carboxy-5-ureidoimidazoline decarboxylase</fullName>
    </submittedName>
</protein>
<reference evidence="4" key="2">
    <citation type="submission" date="2019-10" db="EMBL/GenBank/DDBJ databases">
        <title>Conservation and host-specific expression of non-tandemly repeated heterogenous ribosome RNA gene in arbuscular mycorrhizal fungi.</title>
        <authorList>
            <person name="Maeda T."/>
            <person name="Kobayashi Y."/>
            <person name="Nakagawa T."/>
            <person name="Ezawa T."/>
            <person name="Yamaguchi K."/>
            <person name="Bino T."/>
            <person name="Nishimoto Y."/>
            <person name="Shigenobu S."/>
            <person name="Kawaguchi M."/>
        </authorList>
    </citation>
    <scope>NUCLEOTIDE SEQUENCE</scope>
    <source>
        <strain evidence="4">HR1</strain>
    </source>
</reference>
<dbReference type="Proteomes" id="UP000615446">
    <property type="component" value="Unassembled WGS sequence"/>
</dbReference>
<evidence type="ECO:0000256" key="1">
    <source>
        <dbReference type="ARBA" id="ARBA00022631"/>
    </source>
</evidence>
<accession>A0A2Z6RY51</accession>
<dbReference type="InterPro" id="IPR018020">
    <property type="entry name" value="OHCU_decarboxylase"/>
</dbReference>
<dbReference type="InterPro" id="IPR036778">
    <property type="entry name" value="OHCU_decarboxylase_sf"/>
</dbReference>
<dbReference type="Gene3D" id="1.10.3330.10">
    <property type="entry name" value="Oxo-4-hydroxy-4-carboxy-5-ureidoimidazoline decarboxylase"/>
    <property type="match status" value="1"/>
</dbReference>
<proteinExistence type="predicted"/>
<comment type="caution">
    <text evidence="3">The sequence shown here is derived from an EMBL/GenBank/DDBJ whole genome shotgun (WGS) entry which is preliminary data.</text>
</comment>
<dbReference type="STRING" id="94130.A0A2Z6RY51"/>
<dbReference type="Pfam" id="PF09349">
    <property type="entry name" value="OHCU_decarbox"/>
    <property type="match status" value="1"/>
</dbReference>
<keyword evidence="1" id="KW-0659">Purine metabolism</keyword>
<dbReference type="GO" id="GO:0006144">
    <property type="term" value="P:purine nucleobase metabolic process"/>
    <property type="evidence" value="ECO:0007669"/>
    <property type="project" value="UniProtKB-KW"/>
</dbReference>
<organism evidence="3 5">
    <name type="scientific">Rhizophagus clarus</name>
    <dbReference type="NCBI Taxonomy" id="94130"/>
    <lineage>
        <taxon>Eukaryota</taxon>
        <taxon>Fungi</taxon>
        <taxon>Fungi incertae sedis</taxon>
        <taxon>Mucoromycota</taxon>
        <taxon>Glomeromycotina</taxon>
        <taxon>Glomeromycetes</taxon>
        <taxon>Glomerales</taxon>
        <taxon>Glomeraceae</taxon>
        <taxon>Rhizophagus</taxon>
    </lineage>
</organism>
<dbReference type="OrthoDB" id="5398391at2759"/>
<evidence type="ECO:0000259" key="2">
    <source>
        <dbReference type="Pfam" id="PF09349"/>
    </source>
</evidence>
<dbReference type="AlphaFoldDB" id="A0A2Z6RY51"/>
<keyword evidence="5" id="KW-1185">Reference proteome</keyword>
<gene>
    <name evidence="4" type="ORF">RCL2_001374700</name>
    <name evidence="3" type="ORF">RclHR1_00730030</name>
</gene>
<dbReference type="PANTHER" id="PTHR37987:SF1">
    <property type="entry name" value="OXO-4-HYDROXY-4-CARBOXY-5-UREIDOIMIDAZOLINE DECARBOXYLASE DOMAIN-CONTAINING PROTEIN"/>
    <property type="match status" value="1"/>
</dbReference>
<name>A0A2Z6RY51_9GLOM</name>
<evidence type="ECO:0000313" key="4">
    <source>
        <dbReference type="EMBL" id="GES86698.1"/>
    </source>
</evidence>
<dbReference type="SUPFAM" id="SSF158694">
    <property type="entry name" value="UraD-Like"/>
    <property type="match status" value="1"/>
</dbReference>